<evidence type="ECO:0000313" key="2">
    <source>
        <dbReference type="EMBL" id="WXB07566.1"/>
    </source>
</evidence>
<accession>A0ABZ2L9H2</accession>
<protein>
    <submittedName>
        <fullName evidence="2">Uncharacterized protein</fullName>
    </submittedName>
</protein>
<dbReference type="RefSeq" id="WP_394837228.1">
    <property type="nucleotide sequence ID" value="NZ_CP089929.1"/>
</dbReference>
<proteinExistence type="predicted"/>
<feature type="signal peptide" evidence="1">
    <location>
        <begin position="1"/>
        <end position="22"/>
    </location>
</feature>
<organism evidence="2 3">
    <name type="scientific">Pendulispora rubella</name>
    <dbReference type="NCBI Taxonomy" id="2741070"/>
    <lineage>
        <taxon>Bacteria</taxon>
        <taxon>Pseudomonadati</taxon>
        <taxon>Myxococcota</taxon>
        <taxon>Myxococcia</taxon>
        <taxon>Myxococcales</taxon>
        <taxon>Sorangiineae</taxon>
        <taxon>Pendulisporaceae</taxon>
        <taxon>Pendulispora</taxon>
    </lineage>
</organism>
<name>A0ABZ2L9H2_9BACT</name>
<feature type="chain" id="PRO_5046095947" evidence="1">
    <location>
        <begin position="23"/>
        <end position="215"/>
    </location>
</feature>
<keyword evidence="1" id="KW-0732">Signal</keyword>
<sequence>MKRALGSASVLAFLLLATPAHAERAGMRGADTSYGRIEGDLTFVFGLGATLGPRAPRGTVDVRLRYLDTIGMFATYEEGFGGAAEPRRVLATGVELRPLFIARWLQGRELDSPRLDLAIDSFGLELGAFFAHPVGDTFGSRRGLQAGLGLELPIFAQANGPWIGLHGGVRWSDDALGGAPLRGPSDRAAYFTVTLAWHAIFGAHVVDIQDRRPER</sequence>
<dbReference type="EMBL" id="CP089983">
    <property type="protein sequence ID" value="WXB07566.1"/>
    <property type="molecule type" value="Genomic_DNA"/>
</dbReference>
<reference evidence="2" key="1">
    <citation type="submission" date="2021-12" db="EMBL/GenBank/DDBJ databases">
        <title>Discovery of the Pendulisporaceae a myxobacterial family with distinct sporulation behavior and unique specialized metabolism.</title>
        <authorList>
            <person name="Garcia R."/>
            <person name="Popoff A."/>
            <person name="Bader C.D."/>
            <person name="Loehr J."/>
            <person name="Walesch S."/>
            <person name="Walt C."/>
            <person name="Boldt J."/>
            <person name="Bunk B."/>
            <person name="Haeckl F.J.F.P.J."/>
            <person name="Gunesch A.P."/>
            <person name="Birkelbach J."/>
            <person name="Nuebel U."/>
            <person name="Pietschmann T."/>
            <person name="Bach T."/>
            <person name="Mueller R."/>
        </authorList>
    </citation>
    <scope>NUCLEOTIDE SEQUENCE</scope>
    <source>
        <strain evidence="2">MSr11367</strain>
    </source>
</reference>
<evidence type="ECO:0000256" key="1">
    <source>
        <dbReference type="SAM" id="SignalP"/>
    </source>
</evidence>
<gene>
    <name evidence="2" type="ORF">LVJ94_10005</name>
</gene>
<evidence type="ECO:0000313" key="3">
    <source>
        <dbReference type="Proteomes" id="UP001374803"/>
    </source>
</evidence>
<dbReference type="Proteomes" id="UP001374803">
    <property type="component" value="Chromosome"/>
</dbReference>
<keyword evidence="3" id="KW-1185">Reference proteome</keyword>